<evidence type="ECO:0000256" key="3">
    <source>
        <dbReference type="ARBA" id="ARBA00023163"/>
    </source>
</evidence>
<keyword evidence="1" id="KW-0805">Transcription regulation</keyword>
<dbReference type="GO" id="GO:0043565">
    <property type="term" value="F:sequence-specific DNA binding"/>
    <property type="evidence" value="ECO:0007669"/>
    <property type="project" value="InterPro"/>
</dbReference>
<dbReference type="Pfam" id="PF12833">
    <property type="entry name" value="HTH_18"/>
    <property type="match status" value="1"/>
</dbReference>
<keyword evidence="6" id="KW-1185">Reference proteome</keyword>
<gene>
    <name evidence="5" type="ORF">AWC06_11375</name>
</gene>
<evidence type="ECO:0000256" key="2">
    <source>
        <dbReference type="ARBA" id="ARBA00023125"/>
    </source>
</evidence>
<evidence type="ECO:0000259" key="4">
    <source>
        <dbReference type="PROSITE" id="PS01124"/>
    </source>
</evidence>
<name>A0A1X1UYU0_9MYCO</name>
<dbReference type="STRING" id="1260918.AWC06_11375"/>
<dbReference type="Proteomes" id="UP000194000">
    <property type="component" value="Unassembled WGS sequence"/>
</dbReference>
<dbReference type="OrthoDB" id="5464689at2"/>
<dbReference type="Gene3D" id="1.10.10.60">
    <property type="entry name" value="Homeodomain-like"/>
    <property type="match status" value="1"/>
</dbReference>
<dbReference type="SUPFAM" id="SSF46689">
    <property type="entry name" value="Homeodomain-like"/>
    <property type="match status" value="2"/>
</dbReference>
<dbReference type="PROSITE" id="PS01124">
    <property type="entry name" value="HTH_ARAC_FAMILY_2"/>
    <property type="match status" value="1"/>
</dbReference>
<dbReference type="GO" id="GO:0003700">
    <property type="term" value="F:DNA-binding transcription factor activity"/>
    <property type="evidence" value="ECO:0007669"/>
    <property type="project" value="InterPro"/>
</dbReference>
<accession>A0A1X1UYU0</accession>
<dbReference type="InterPro" id="IPR009057">
    <property type="entry name" value="Homeodomain-like_sf"/>
</dbReference>
<evidence type="ECO:0000256" key="1">
    <source>
        <dbReference type="ARBA" id="ARBA00023015"/>
    </source>
</evidence>
<dbReference type="InterPro" id="IPR018060">
    <property type="entry name" value="HTH_AraC"/>
</dbReference>
<sequence>MLTRRGSKRLLDRFVAEVVTPTGANMIAGLRIRTDTSDPNEARIQLTPTYPAHRLTIHGEVSAFRARHAEGGTSDLGVYYLSYGPSTTTVDPLKFCDFVQISQPIRGRLGVRAESGERMLSPGDHLVMDAHTFYHLRWEDNCAVFNVRLPRAEFETAIAELSGMDEPGPISIPVSRRPSSPGRTAVDKVIRFLLRDAVPTGLLTSAPLLRAQMRRMLVASIVEAYSGVFHAVDAGSSGDVKPPAVRRAIAYIEDAVAEDIRISDVAAAARLSTRALQEAFRKHLDTTPMAYLKSIRLARAHADLRQSSVEEGMTVAAVAYRWGFGNLGRFAADYRREFGRSPSEVLRAPR</sequence>
<comment type="caution">
    <text evidence="5">The sequence shown here is derived from an EMBL/GenBank/DDBJ whole genome shotgun (WGS) entry which is preliminary data.</text>
</comment>
<reference evidence="5 6" key="1">
    <citation type="submission" date="2016-01" db="EMBL/GenBank/DDBJ databases">
        <title>The new phylogeny of the genus Mycobacterium.</title>
        <authorList>
            <person name="Tarcisio F."/>
            <person name="Conor M."/>
            <person name="Antonella G."/>
            <person name="Elisabetta G."/>
            <person name="Giulia F.S."/>
            <person name="Sara T."/>
            <person name="Anna F."/>
            <person name="Clotilde B."/>
            <person name="Roberto B."/>
            <person name="Veronica D.S."/>
            <person name="Fabio R."/>
            <person name="Monica P."/>
            <person name="Olivier J."/>
            <person name="Enrico T."/>
            <person name="Nicola S."/>
        </authorList>
    </citation>
    <scope>NUCLEOTIDE SEQUENCE [LARGE SCALE GENOMIC DNA]</scope>
    <source>
        <strain evidence="5 6">DSM 45731</strain>
    </source>
</reference>
<dbReference type="Pfam" id="PF14525">
    <property type="entry name" value="AraC_binding_2"/>
    <property type="match status" value="1"/>
</dbReference>
<keyword evidence="2" id="KW-0238">DNA-binding</keyword>
<evidence type="ECO:0000313" key="5">
    <source>
        <dbReference type="EMBL" id="ORV61974.1"/>
    </source>
</evidence>
<dbReference type="InterPro" id="IPR035418">
    <property type="entry name" value="AraC-bd_2"/>
</dbReference>
<feature type="domain" description="HTH araC/xylS-type" evidence="4">
    <location>
        <begin position="246"/>
        <end position="348"/>
    </location>
</feature>
<organism evidence="5 6">
    <name type="scientific">Mycobacterium fragae</name>
    <dbReference type="NCBI Taxonomy" id="1260918"/>
    <lineage>
        <taxon>Bacteria</taxon>
        <taxon>Bacillati</taxon>
        <taxon>Actinomycetota</taxon>
        <taxon>Actinomycetes</taxon>
        <taxon>Mycobacteriales</taxon>
        <taxon>Mycobacteriaceae</taxon>
        <taxon>Mycobacterium</taxon>
    </lineage>
</organism>
<dbReference type="InterPro" id="IPR050204">
    <property type="entry name" value="AraC_XylS_family_regulators"/>
</dbReference>
<dbReference type="SMART" id="SM00342">
    <property type="entry name" value="HTH_ARAC"/>
    <property type="match status" value="1"/>
</dbReference>
<dbReference type="PANTHER" id="PTHR46796">
    <property type="entry name" value="HTH-TYPE TRANSCRIPTIONAL ACTIVATOR RHAS-RELATED"/>
    <property type="match status" value="1"/>
</dbReference>
<keyword evidence="3" id="KW-0804">Transcription</keyword>
<proteinExistence type="predicted"/>
<protein>
    <recommendedName>
        <fullName evidence="4">HTH araC/xylS-type domain-containing protein</fullName>
    </recommendedName>
</protein>
<dbReference type="AlphaFoldDB" id="A0A1X1UYU0"/>
<evidence type="ECO:0000313" key="6">
    <source>
        <dbReference type="Proteomes" id="UP000194000"/>
    </source>
</evidence>
<dbReference type="EMBL" id="LQOW01000014">
    <property type="protein sequence ID" value="ORV61974.1"/>
    <property type="molecule type" value="Genomic_DNA"/>
</dbReference>